<feature type="compositionally biased region" description="Acidic residues" evidence="1">
    <location>
        <begin position="66"/>
        <end position="78"/>
    </location>
</feature>
<dbReference type="Proteomes" id="UP000887565">
    <property type="component" value="Unplaced"/>
</dbReference>
<evidence type="ECO:0000256" key="1">
    <source>
        <dbReference type="SAM" id="MobiDB-lite"/>
    </source>
</evidence>
<reference evidence="3" key="1">
    <citation type="submission" date="2022-11" db="UniProtKB">
        <authorList>
            <consortium name="WormBaseParasite"/>
        </authorList>
    </citation>
    <scope>IDENTIFICATION</scope>
</reference>
<dbReference type="AlphaFoldDB" id="A0A915KTL7"/>
<evidence type="ECO:0000313" key="3">
    <source>
        <dbReference type="WBParaSite" id="nRc.2.0.1.t40943-RA"/>
    </source>
</evidence>
<proteinExistence type="predicted"/>
<sequence length="112" mass="12274">MSNNPHMMLVEAIIFLKQGQKVAGQKVVDKETGIRAGAVAGAGGVVDLASEIEKLCYSKWRRKDPEEQDDMDEAEEEKESGHEQDSCVSDSDVLLPDKIPSNGAEYCNMVTM</sequence>
<accession>A0A915KTL7</accession>
<organism evidence="2 3">
    <name type="scientific">Romanomermis culicivorax</name>
    <name type="common">Nematode worm</name>
    <dbReference type="NCBI Taxonomy" id="13658"/>
    <lineage>
        <taxon>Eukaryota</taxon>
        <taxon>Metazoa</taxon>
        <taxon>Ecdysozoa</taxon>
        <taxon>Nematoda</taxon>
        <taxon>Enoplea</taxon>
        <taxon>Dorylaimia</taxon>
        <taxon>Mermithida</taxon>
        <taxon>Mermithoidea</taxon>
        <taxon>Mermithidae</taxon>
        <taxon>Romanomermis</taxon>
    </lineage>
</organism>
<feature type="region of interest" description="Disordered" evidence="1">
    <location>
        <begin position="60"/>
        <end position="94"/>
    </location>
</feature>
<dbReference type="WBParaSite" id="nRc.2.0.1.t40943-RA">
    <property type="protein sequence ID" value="nRc.2.0.1.t40943-RA"/>
    <property type="gene ID" value="nRc.2.0.1.g40943"/>
</dbReference>
<name>A0A915KTL7_ROMCU</name>
<protein>
    <submittedName>
        <fullName evidence="3">Uncharacterized protein</fullName>
    </submittedName>
</protein>
<keyword evidence="2" id="KW-1185">Reference proteome</keyword>
<evidence type="ECO:0000313" key="2">
    <source>
        <dbReference type="Proteomes" id="UP000887565"/>
    </source>
</evidence>